<feature type="transmembrane region" description="Helical" evidence="1">
    <location>
        <begin position="59"/>
        <end position="76"/>
    </location>
</feature>
<dbReference type="Pfam" id="PF04070">
    <property type="entry name" value="DUF378"/>
    <property type="match status" value="1"/>
</dbReference>
<gene>
    <name evidence="2" type="ORF">A2642_02710</name>
</gene>
<evidence type="ECO:0000313" key="3">
    <source>
        <dbReference type="Proteomes" id="UP000178700"/>
    </source>
</evidence>
<dbReference type="InterPro" id="IPR007211">
    <property type="entry name" value="DUF378"/>
</dbReference>
<dbReference type="EMBL" id="MFTJ01000036">
    <property type="protein sequence ID" value="OGI64819.1"/>
    <property type="molecule type" value="Genomic_DNA"/>
</dbReference>
<name>A0A1F6V5M5_9BACT</name>
<evidence type="ECO:0008006" key="4">
    <source>
        <dbReference type="Google" id="ProtNLM"/>
    </source>
</evidence>
<keyword evidence="1" id="KW-0472">Membrane</keyword>
<keyword evidence="1" id="KW-0812">Transmembrane</keyword>
<evidence type="ECO:0000256" key="1">
    <source>
        <dbReference type="SAM" id="Phobius"/>
    </source>
</evidence>
<keyword evidence="1" id="KW-1133">Transmembrane helix</keyword>
<dbReference type="AlphaFoldDB" id="A0A1F6V5M5"/>
<protein>
    <recommendedName>
        <fullName evidence="4">DUF378 domain-containing protein</fullName>
    </recommendedName>
</protein>
<comment type="caution">
    <text evidence="2">The sequence shown here is derived from an EMBL/GenBank/DDBJ whole genome shotgun (WGS) entry which is preliminary data.</text>
</comment>
<reference evidence="2 3" key="1">
    <citation type="journal article" date="2016" name="Nat. Commun.">
        <title>Thousands of microbial genomes shed light on interconnected biogeochemical processes in an aquifer system.</title>
        <authorList>
            <person name="Anantharaman K."/>
            <person name="Brown C.T."/>
            <person name="Hug L.A."/>
            <person name="Sharon I."/>
            <person name="Castelle C.J."/>
            <person name="Probst A.J."/>
            <person name="Thomas B.C."/>
            <person name="Singh A."/>
            <person name="Wilkins M.J."/>
            <person name="Karaoz U."/>
            <person name="Brodie E.L."/>
            <person name="Williams K.H."/>
            <person name="Hubbard S.S."/>
            <person name="Banfield J.F."/>
        </authorList>
    </citation>
    <scope>NUCLEOTIDE SEQUENCE [LARGE SCALE GENOMIC DNA]</scope>
</reference>
<accession>A0A1F6V5M5</accession>
<proteinExistence type="predicted"/>
<organism evidence="2 3">
    <name type="scientific">Candidatus Nomurabacteria bacterium RIFCSPHIGHO2_01_FULL_39_10</name>
    <dbReference type="NCBI Taxonomy" id="1801733"/>
    <lineage>
        <taxon>Bacteria</taxon>
        <taxon>Candidatus Nomuraibacteriota</taxon>
    </lineage>
</organism>
<dbReference type="Proteomes" id="UP000178700">
    <property type="component" value="Unassembled WGS sequence"/>
</dbReference>
<evidence type="ECO:0000313" key="2">
    <source>
        <dbReference type="EMBL" id="OGI64819.1"/>
    </source>
</evidence>
<sequence length="99" mass="10155">MCNSKCCGGGCTPTLIGKILLIVGGVNWGLVGVGMLMGNDAGAWNVINQLLKTVPTVEAIVYVLVGVAAVINIFGCRCKKCMGGCAGGTCETENTDKKM</sequence>
<feature type="transmembrane region" description="Helical" evidence="1">
    <location>
        <begin position="19"/>
        <end position="39"/>
    </location>
</feature>